<gene>
    <name evidence="1" type="ORF">SVIM_LOCUS486250</name>
</gene>
<accession>A0A6N2NKC2</accession>
<organism evidence="1">
    <name type="scientific">Salix viminalis</name>
    <name type="common">Common osier</name>
    <name type="synonym">Basket willow</name>
    <dbReference type="NCBI Taxonomy" id="40686"/>
    <lineage>
        <taxon>Eukaryota</taxon>
        <taxon>Viridiplantae</taxon>
        <taxon>Streptophyta</taxon>
        <taxon>Embryophyta</taxon>
        <taxon>Tracheophyta</taxon>
        <taxon>Spermatophyta</taxon>
        <taxon>Magnoliopsida</taxon>
        <taxon>eudicotyledons</taxon>
        <taxon>Gunneridae</taxon>
        <taxon>Pentapetalae</taxon>
        <taxon>rosids</taxon>
        <taxon>fabids</taxon>
        <taxon>Malpighiales</taxon>
        <taxon>Salicaceae</taxon>
        <taxon>Saliceae</taxon>
        <taxon>Salix</taxon>
    </lineage>
</organism>
<dbReference type="AlphaFoldDB" id="A0A6N2NKC2"/>
<protein>
    <submittedName>
        <fullName evidence="1">Uncharacterized protein</fullName>
    </submittedName>
</protein>
<name>A0A6N2NKC2_SALVM</name>
<evidence type="ECO:0000313" key="1">
    <source>
        <dbReference type="EMBL" id="VFU63762.1"/>
    </source>
</evidence>
<dbReference type="EMBL" id="CAADRP010002220">
    <property type="protein sequence ID" value="VFU63762.1"/>
    <property type="molecule type" value="Genomic_DNA"/>
</dbReference>
<proteinExistence type="predicted"/>
<sequence>MGDSCKRIDLLRKKQHGKRVETLNNDDILRVNDNTLRLNNGSKMNLIKSFAHIINFTGGHYTSRENIFNDEIG</sequence>
<reference evidence="1" key="1">
    <citation type="submission" date="2019-03" db="EMBL/GenBank/DDBJ databases">
        <authorList>
            <person name="Mank J."/>
            <person name="Almeida P."/>
        </authorList>
    </citation>
    <scope>NUCLEOTIDE SEQUENCE</scope>
    <source>
        <strain evidence="1">78183</strain>
    </source>
</reference>